<reference evidence="2 3" key="1">
    <citation type="submission" date="2013-03" db="EMBL/GenBank/DDBJ databases">
        <title>The Genome Sequence of Exophiala aquamarina CBS 119918.</title>
        <authorList>
            <consortium name="The Broad Institute Genomics Platform"/>
            <person name="Cuomo C."/>
            <person name="de Hoog S."/>
            <person name="Gorbushina A."/>
            <person name="Walker B."/>
            <person name="Young S.K."/>
            <person name="Zeng Q."/>
            <person name="Gargeya S."/>
            <person name="Fitzgerald M."/>
            <person name="Haas B."/>
            <person name="Abouelleil A."/>
            <person name="Allen A.W."/>
            <person name="Alvarado L."/>
            <person name="Arachchi H.M."/>
            <person name="Berlin A.M."/>
            <person name="Chapman S.B."/>
            <person name="Gainer-Dewar J."/>
            <person name="Goldberg J."/>
            <person name="Griggs A."/>
            <person name="Gujja S."/>
            <person name="Hansen M."/>
            <person name="Howarth C."/>
            <person name="Imamovic A."/>
            <person name="Ireland A."/>
            <person name="Larimer J."/>
            <person name="McCowan C."/>
            <person name="Murphy C."/>
            <person name="Pearson M."/>
            <person name="Poon T.W."/>
            <person name="Priest M."/>
            <person name="Roberts A."/>
            <person name="Saif S."/>
            <person name="Shea T."/>
            <person name="Sisk P."/>
            <person name="Sykes S."/>
            <person name="Wortman J."/>
            <person name="Nusbaum C."/>
            <person name="Birren B."/>
        </authorList>
    </citation>
    <scope>NUCLEOTIDE SEQUENCE [LARGE SCALE GENOMIC DNA]</scope>
    <source>
        <strain evidence="2 3">CBS 119918</strain>
    </source>
</reference>
<dbReference type="PANTHER" id="PTHR43319">
    <property type="entry name" value="BETA-LACTAMASE-RELATED"/>
    <property type="match status" value="1"/>
</dbReference>
<proteinExistence type="predicted"/>
<dbReference type="RefSeq" id="XP_013263851.1">
    <property type="nucleotide sequence ID" value="XM_013408397.1"/>
</dbReference>
<dbReference type="HOGENOM" id="CLU_035614_3_0_1"/>
<evidence type="ECO:0000313" key="3">
    <source>
        <dbReference type="Proteomes" id="UP000027920"/>
    </source>
</evidence>
<dbReference type="SUPFAM" id="SSF56601">
    <property type="entry name" value="beta-lactamase/transpeptidase-like"/>
    <property type="match status" value="1"/>
</dbReference>
<gene>
    <name evidence="2" type="ORF">A1O9_02826</name>
</gene>
<dbReference type="PANTHER" id="PTHR43319:SF3">
    <property type="entry name" value="BETA-LACTAMASE-RELATED DOMAIN-CONTAINING PROTEIN"/>
    <property type="match status" value="1"/>
</dbReference>
<sequence>MGIVINGSCDERFQAVATQLEDFIISGKELGASVAVNLDGQEVVNIWGGFADAEKTKPWEKDTISCIFSTTKTISALAILKLADQGLLEVDEKVSKYWPEFAANGKEDIRVRHVLSHTCALPGWHKKVSLEDVCDPEKTTPLLAEDAPWWEPGTASGYHSLTLGPLIGELVRRVSGKSLKSFIAEDIAQPLEADFQLGVLEEDLPRVSSVIPPPQELSPPGPDVANEPLSIFAKVFFNPPMHAAFANTDIFRRSEWGAGNGHSNAAAIARIMSVVSLNGKVGEREFLSPKTIDHIFREQAFGKDLVLNAPICWGIGYALPRKDTILEWLPIDRRVCTWGGYGGSFVIMDLDRRLTIAYVMNKMSAVGIGSETGKAYVSAVYKAIGEEGF</sequence>
<dbReference type="GeneID" id="25277767"/>
<comment type="caution">
    <text evidence="2">The sequence shown here is derived from an EMBL/GenBank/DDBJ whole genome shotgun (WGS) entry which is preliminary data.</text>
</comment>
<evidence type="ECO:0000259" key="1">
    <source>
        <dbReference type="Pfam" id="PF00144"/>
    </source>
</evidence>
<accession>A0A072PN44</accession>
<keyword evidence="3" id="KW-1185">Reference proteome</keyword>
<dbReference type="OrthoDB" id="5946976at2759"/>
<dbReference type="InterPro" id="IPR012338">
    <property type="entry name" value="Beta-lactam/transpept-like"/>
</dbReference>
<dbReference type="Pfam" id="PF00144">
    <property type="entry name" value="Beta-lactamase"/>
    <property type="match status" value="1"/>
</dbReference>
<dbReference type="EMBL" id="AMGV01000002">
    <property type="protein sequence ID" value="KEF61261.1"/>
    <property type="molecule type" value="Genomic_DNA"/>
</dbReference>
<dbReference type="InterPro" id="IPR052907">
    <property type="entry name" value="Beta-lactamase/esterase"/>
</dbReference>
<organism evidence="2 3">
    <name type="scientific">Exophiala aquamarina CBS 119918</name>
    <dbReference type="NCBI Taxonomy" id="1182545"/>
    <lineage>
        <taxon>Eukaryota</taxon>
        <taxon>Fungi</taxon>
        <taxon>Dikarya</taxon>
        <taxon>Ascomycota</taxon>
        <taxon>Pezizomycotina</taxon>
        <taxon>Eurotiomycetes</taxon>
        <taxon>Chaetothyriomycetidae</taxon>
        <taxon>Chaetothyriales</taxon>
        <taxon>Herpotrichiellaceae</taxon>
        <taxon>Exophiala</taxon>
    </lineage>
</organism>
<dbReference type="Gene3D" id="3.40.710.10">
    <property type="entry name" value="DD-peptidase/beta-lactamase superfamily"/>
    <property type="match status" value="1"/>
</dbReference>
<dbReference type="Proteomes" id="UP000027920">
    <property type="component" value="Unassembled WGS sequence"/>
</dbReference>
<protein>
    <submittedName>
        <fullName evidence="2">Beta-lactamase</fullName>
    </submittedName>
</protein>
<dbReference type="AlphaFoldDB" id="A0A072PN44"/>
<feature type="domain" description="Beta-lactamase-related" evidence="1">
    <location>
        <begin position="26"/>
        <end position="364"/>
    </location>
</feature>
<dbReference type="VEuPathDB" id="FungiDB:A1O9_02826"/>
<name>A0A072PN44_9EURO</name>
<evidence type="ECO:0000313" key="2">
    <source>
        <dbReference type="EMBL" id="KEF61261.1"/>
    </source>
</evidence>
<dbReference type="STRING" id="1182545.A0A072PN44"/>
<dbReference type="InterPro" id="IPR001466">
    <property type="entry name" value="Beta-lactam-related"/>
</dbReference>